<protein>
    <submittedName>
        <fullName evidence="2">Uncharacterized protein</fullName>
    </submittedName>
</protein>
<dbReference type="EMBL" id="KZ302010">
    <property type="protein sequence ID" value="PFH50153.1"/>
    <property type="molecule type" value="Genomic_DNA"/>
</dbReference>
<feature type="region of interest" description="Disordered" evidence="1">
    <location>
        <begin position="218"/>
        <end position="247"/>
    </location>
</feature>
<dbReference type="OrthoDB" id="3050172at2759"/>
<feature type="region of interest" description="Disordered" evidence="1">
    <location>
        <begin position="149"/>
        <end position="180"/>
    </location>
</feature>
<feature type="compositionally biased region" description="Basic residues" evidence="1">
    <location>
        <begin position="225"/>
        <end position="245"/>
    </location>
</feature>
<feature type="compositionally biased region" description="Polar residues" evidence="1">
    <location>
        <begin position="391"/>
        <end position="405"/>
    </location>
</feature>
<evidence type="ECO:0000313" key="2">
    <source>
        <dbReference type="EMBL" id="PFH50153.1"/>
    </source>
</evidence>
<gene>
    <name evidence="2" type="ORF">AMATHDRAFT_4236</name>
</gene>
<sequence>MSLGPKTPTRPVKNPARSTGRGGTPIQPAAPADNVTALRESLPPPYRSPTEFERSPTLVEGQSPAAEAGSSKAHQRASFKISPTSSSFKSVSFVPGRFPTTSTVPTTPDTPCPSVSARKKHYCRTCGTPMKGHKRNQCPSPSSISACKAKHPASSPEAAGRNHDSVASIPPPSTSMRSKTVIKTEPTIKGEHEYLHSLSHRATDTSGEDVSVSISAALSASSASGRRKQPHCRKCGTPMRGHKRPGGVPVCPAPESKKAPPLPPLPACTPLPKSSLSHYLIPKDIDFLPAFRPRCSTSRIDPGEDTVTNNNVTAKNVRVPQQQQQQQRSHVSISSNTRSTPVTPPPRSTRMYQQNMTPMHIQYTAQSDTSRFANPSSSPLQSMTPSPPRYRNSNTSNSRYQQPSRYQLEYYSPPLSPSTASTPPSLSSFTTAPSESAATTNTIAAALSGSNKTTLTDLVSALGEPSLTIYETSDDDRALFIYEKAREMGCHSEVLSLPSCACTAEKESGPPKTREDYMGQVMWARSQGKGRGLDSQCSSMTLIDEESEGLPRGREKMGLMGIEIGIGKGRKGKMKKVVEDEPCSPSCPTATTKKKWVILSESKEVMERCVSLSVLPDCV</sequence>
<proteinExistence type="predicted"/>
<name>A0A2A9NR46_9AGAR</name>
<dbReference type="Proteomes" id="UP000242287">
    <property type="component" value="Unassembled WGS sequence"/>
</dbReference>
<evidence type="ECO:0000313" key="3">
    <source>
        <dbReference type="Proteomes" id="UP000242287"/>
    </source>
</evidence>
<evidence type="ECO:0000256" key="1">
    <source>
        <dbReference type="SAM" id="MobiDB-lite"/>
    </source>
</evidence>
<reference evidence="2 3" key="1">
    <citation type="submission" date="2014-02" db="EMBL/GenBank/DDBJ databases">
        <title>Transposable element dynamics among asymbiotic and ectomycorrhizal Amanita fungi.</title>
        <authorList>
            <consortium name="DOE Joint Genome Institute"/>
            <person name="Hess J."/>
            <person name="Skrede I."/>
            <person name="Wolfe B."/>
            <person name="LaButti K."/>
            <person name="Ohm R.A."/>
            <person name="Grigoriev I.V."/>
            <person name="Pringle A."/>
        </authorList>
    </citation>
    <scope>NUCLEOTIDE SEQUENCE [LARGE SCALE GENOMIC DNA]</scope>
    <source>
        <strain evidence="2 3">SKay4041</strain>
    </source>
</reference>
<feature type="region of interest" description="Disordered" evidence="1">
    <location>
        <begin position="316"/>
        <end position="351"/>
    </location>
</feature>
<feature type="compositionally biased region" description="Low complexity" evidence="1">
    <location>
        <begin position="417"/>
        <end position="433"/>
    </location>
</feature>
<dbReference type="AlphaFoldDB" id="A0A2A9NR46"/>
<keyword evidence="3" id="KW-1185">Reference proteome</keyword>
<organism evidence="2 3">
    <name type="scientific">Amanita thiersii Skay4041</name>
    <dbReference type="NCBI Taxonomy" id="703135"/>
    <lineage>
        <taxon>Eukaryota</taxon>
        <taxon>Fungi</taxon>
        <taxon>Dikarya</taxon>
        <taxon>Basidiomycota</taxon>
        <taxon>Agaricomycotina</taxon>
        <taxon>Agaricomycetes</taxon>
        <taxon>Agaricomycetidae</taxon>
        <taxon>Agaricales</taxon>
        <taxon>Pluteineae</taxon>
        <taxon>Amanitaceae</taxon>
        <taxon>Amanita</taxon>
    </lineage>
</organism>
<feature type="compositionally biased region" description="Low complexity" evidence="1">
    <location>
        <begin position="316"/>
        <end position="327"/>
    </location>
</feature>
<feature type="region of interest" description="Disordered" evidence="1">
    <location>
        <begin position="369"/>
        <end position="433"/>
    </location>
</feature>
<accession>A0A2A9NR46</accession>
<feature type="region of interest" description="Disordered" evidence="1">
    <location>
        <begin position="1"/>
        <end position="82"/>
    </location>
</feature>
<feature type="compositionally biased region" description="Polar residues" evidence="1">
    <location>
        <begin position="369"/>
        <end position="384"/>
    </location>
</feature>